<dbReference type="Proteomes" id="UP001168990">
    <property type="component" value="Unassembled WGS sequence"/>
</dbReference>
<dbReference type="EMBL" id="JAQQBS010000004">
    <property type="protein sequence ID" value="KAK0169987.1"/>
    <property type="molecule type" value="Genomic_DNA"/>
</dbReference>
<dbReference type="Gene3D" id="3.20.20.140">
    <property type="entry name" value="Metal-dependent hydrolases"/>
    <property type="match status" value="1"/>
</dbReference>
<comment type="function">
    <text evidence="9">Catalyzes the hydrolytic deamination of guanine, producing xanthine and ammonia.</text>
</comment>
<accession>A0AA39FI25</accession>
<sequence length="430" mass="48301">MNRHLYVGPIIQTNEFGKLLIKESATILVEDGTIMEIEETPDLSSLPNSSITILKPDQFFIPGFIDCHIHAVQLPNIGTGYDKDLLDWLNTYTFPLERKFSDEKYADKVFDTVVKRTLSVGTTTACYFASLYGNSSTILAQKASQYRQRAFIGKINMDRTRDDNYYENTEESLNNTVKFINSVQDLNDPLVKPIITPRFALSCTMEMMKELAEIAIDHNLNIQTHVSENQSEIQVCKEMFPDCPTYTDVYETAELLTHKTLLAHGVHLEDSELELLKKRRTAIIHCPSSNTCLKSGLCDIQRIRSYGIKVGLGTDVAGGQSVCMLDAMRSAIQVSNHIAMLKKQPYKPINYIDAFHLATIGGAKALDIFDVTGELSPGKHFDALIIDVSTPNGPLDNLGDYTLEEKFQRFIHSGDDRNIVEAYVFGHKVK</sequence>
<comment type="pathway">
    <text evidence="1 9">Purine metabolism; guanine degradation; xanthine from guanine: step 1/1.</text>
</comment>
<dbReference type="InterPro" id="IPR032466">
    <property type="entry name" value="Metal_Hydrolase"/>
</dbReference>
<dbReference type="PANTHER" id="PTHR11271:SF6">
    <property type="entry name" value="GUANINE DEAMINASE"/>
    <property type="match status" value="1"/>
</dbReference>
<dbReference type="GO" id="GO:0008270">
    <property type="term" value="F:zinc ion binding"/>
    <property type="evidence" value="ECO:0007669"/>
    <property type="project" value="UniProtKB-UniRule"/>
</dbReference>
<protein>
    <recommendedName>
        <fullName evidence="4 9">Guanine deaminase</fullName>
        <shortName evidence="9">Guanase</shortName>
        <ecNumber evidence="3 9">3.5.4.3</ecNumber>
    </recommendedName>
    <alternativeName>
        <fullName evidence="9">Guanine aminohydrolase</fullName>
    </alternativeName>
</protein>
<keyword evidence="6 9" id="KW-0378">Hydrolase</keyword>
<dbReference type="PANTHER" id="PTHR11271">
    <property type="entry name" value="GUANINE DEAMINASE"/>
    <property type="match status" value="1"/>
</dbReference>
<evidence type="ECO:0000256" key="1">
    <source>
        <dbReference type="ARBA" id="ARBA00004984"/>
    </source>
</evidence>
<dbReference type="FunFam" id="3.20.20.140:FF:000022">
    <property type="entry name" value="Guanine deaminase"/>
    <property type="match status" value="1"/>
</dbReference>
<evidence type="ECO:0000259" key="10">
    <source>
        <dbReference type="Pfam" id="PF01979"/>
    </source>
</evidence>
<organism evidence="11 12">
    <name type="scientific">Microctonus aethiopoides</name>
    <dbReference type="NCBI Taxonomy" id="144406"/>
    <lineage>
        <taxon>Eukaryota</taxon>
        <taxon>Metazoa</taxon>
        <taxon>Ecdysozoa</taxon>
        <taxon>Arthropoda</taxon>
        <taxon>Hexapoda</taxon>
        <taxon>Insecta</taxon>
        <taxon>Pterygota</taxon>
        <taxon>Neoptera</taxon>
        <taxon>Endopterygota</taxon>
        <taxon>Hymenoptera</taxon>
        <taxon>Apocrita</taxon>
        <taxon>Ichneumonoidea</taxon>
        <taxon>Braconidae</taxon>
        <taxon>Euphorinae</taxon>
        <taxon>Microctonus</taxon>
    </lineage>
</organism>
<dbReference type="InterPro" id="IPR011059">
    <property type="entry name" value="Metal-dep_hydrolase_composite"/>
</dbReference>
<comment type="cofactor">
    <cofactor evidence="9">
        <name>Zn(2+)</name>
        <dbReference type="ChEBI" id="CHEBI:29105"/>
    </cofactor>
    <text evidence="9">Binds 1 zinc ion per subunit.</text>
</comment>
<dbReference type="SUPFAM" id="SSF51338">
    <property type="entry name" value="Composite domain of metallo-dependent hydrolases"/>
    <property type="match status" value="1"/>
</dbReference>
<dbReference type="NCBIfam" id="TIGR02967">
    <property type="entry name" value="guan_deamin"/>
    <property type="match status" value="1"/>
</dbReference>
<dbReference type="Gene3D" id="2.30.40.10">
    <property type="entry name" value="Urease, subunit C, domain 1"/>
    <property type="match status" value="1"/>
</dbReference>
<dbReference type="SUPFAM" id="SSF51556">
    <property type="entry name" value="Metallo-dependent hydrolases"/>
    <property type="match status" value="1"/>
</dbReference>
<keyword evidence="5 9" id="KW-0479">Metal-binding</keyword>
<evidence type="ECO:0000256" key="7">
    <source>
        <dbReference type="ARBA" id="ARBA00022833"/>
    </source>
</evidence>
<dbReference type="Pfam" id="PF01979">
    <property type="entry name" value="Amidohydro_1"/>
    <property type="match status" value="1"/>
</dbReference>
<dbReference type="EC" id="3.5.4.3" evidence="3 9"/>
<gene>
    <name evidence="11" type="ORF">PV328_010606</name>
</gene>
<reference evidence="11" key="2">
    <citation type="submission" date="2023-03" db="EMBL/GenBank/DDBJ databases">
        <authorList>
            <person name="Inwood S.N."/>
            <person name="Skelly J.G."/>
            <person name="Guhlin J."/>
            <person name="Harrop T.W.R."/>
            <person name="Goldson S.G."/>
            <person name="Dearden P.K."/>
        </authorList>
    </citation>
    <scope>NUCLEOTIDE SEQUENCE</scope>
    <source>
        <strain evidence="11">Irish</strain>
        <tissue evidence="11">Whole body</tissue>
    </source>
</reference>
<evidence type="ECO:0000256" key="3">
    <source>
        <dbReference type="ARBA" id="ARBA00012781"/>
    </source>
</evidence>
<dbReference type="InterPro" id="IPR006680">
    <property type="entry name" value="Amidohydro-rel"/>
</dbReference>
<dbReference type="GO" id="GO:0005829">
    <property type="term" value="C:cytosol"/>
    <property type="evidence" value="ECO:0007669"/>
    <property type="project" value="TreeGrafter"/>
</dbReference>
<evidence type="ECO:0000256" key="8">
    <source>
        <dbReference type="ARBA" id="ARBA00051148"/>
    </source>
</evidence>
<dbReference type="InterPro" id="IPR014311">
    <property type="entry name" value="Guanine_deaminase"/>
</dbReference>
<reference evidence="11" key="1">
    <citation type="journal article" date="2023" name="bioRxiv">
        <title>Scaffold-level genome assemblies of two parasitoid biocontrol wasps reveal the parthenogenesis mechanism and an associated novel virus.</title>
        <authorList>
            <person name="Inwood S."/>
            <person name="Skelly J."/>
            <person name="Guhlin J."/>
            <person name="Harrop T."/>
            <person name="Goldson S."/>
            <person name="Dearden P."/>
        </authorList>
    </citation>
    <scope>NUCLEOTIDE SEQUENCE</scope>
    <source>
        <strain evidence="11">Irish</strain>
        <tissue evidence="11">Whole body</tissue>
    </source>
</reference>
<evidence type="ECO:0000256" key="5">
    <source>
        <dbReference type="ARBA" id="ARBA00022723"/>
    </source>
</evidence>
<evidence type="ECO:0000256" key="2">
    <source>
        <dbReference type="ARBA" id="ARBA00006745"/>
    </source>
</evidence>
<comment type="similarity">
    <text evidence="2 9">Belongs to the metallo-dependent hydrolases superfamily. ATZ/TRZ family.</text>
</comment>
<dbReference type="InterPro" id="IPR051607">
    <property type="entry name" value="Metallo-dep_hydrolases"/>
</dbReference>
<evidence type="ECO:0000313" key="12">
    <source>
        <dbReference type="Proteomes" id="UP001168990"/>
    </source>
</evidence>
<evidence type="ECO:0000256" key="4">
    <source>
        <dbReference type="ARBA" id="ARBA00014514"/>
    </source>
</evidence>
<dbReference type="GO" id="GO:0008892">
    <property type="term" value="F:guanine deaminase activity"/>
    <property type="evidence" value="ECO:0007669"/>
    <property type="project" value="UniProtKB-UniRule"/>
</dbReference>
<comment type="caution">
    <text evidence="11">The sequence shown here is derived from an EMBL/GenBank/DDBJ whole genome shotgun (WGS) entry which is preliminary data.</text>
</comment>
<evidence type="ECO:0000256" key="9">
    <source>
        <dbReference type="RuleBase" id="RU366009"/>
    </source>
</evidence>
<dbReference type="GO" id="GO:0006147">
    <property type="term" value="P:guanine catabolic process"/>
    <property type="evidence" value="ECO:0007669"/>
    <property type="project" value="UniProtKB-UniRule"/>
</dbReference>
<feature type="domain" description="Amidohydrolase-related" evidence="10">
    <location>
        <begin position="61"/>
        <end position="400"/>
    </location>
</feature>
<evidence type="ECO:0000313" key="11">
    <source>
        <dbReference type="EMBL" id="KAK0169987.1"/>
    </source>
</evidence>
<comment type="catalytic activity">
    <reaction evidence="8 9">
        <text>guanine + H2O + H(+) = xanthine + NH4(+)</text>
        <dbReference type="Rhea" id="RHEA:14665"/>
        <dbReference type="ChEBI" id="CHEBI:15377"/>
        <dbReference type="ChEBI" id="CHEBI:15378"/>
        <dbReference type="ChEBI" id="CHEBI:16235"/>
        <dbReference type="ChEBI" id="CHEBI:17712"/>
        <dbReference type="ChEBI" id="CHEBI:28938"/>
        <dbReference type="EC" id="3.5.4.3"/>
    </reaction>
</comment>
<proteinExistence type="inferred from homology"/>
<keyword evidence="7 9" id="KW-0862">Zinc</keyword>
<dbReference type="AlphaFoldDB" id="A0AA39FI25"/>
<name>A0AA39FI25_9HYME</name>
<evidence type="ECO:0000256" key="6">
    <source>
        <dbReference type="ARBA" id="ARBA00022801"/>
    </source>
</evidence>
<keyword evidence="12" id="KW-1185">Reference proteome</keyword>